<dbReference type="PANTHER" id="PTHR38000">
    <property type="entry name" value="RIKEN CDNA 2900092C05"/>
    <property type="match status" value="1"/>
</dbReference>
<dbReference type="Pfam" id="PF17686">
    <property type="entry name" value="DUF5534"/>
    <property type="match status" value="1"/>
</dbReference>
<dbReference type="InterPro" id="IPR037549">
    <property type="entry name" value="C19orf18"/>
</dbReference>
<keyword evidence="1" id="KW-0732">Signal</keyword>
<evidence type="ECO:0000313" key="3">
    <source>
        <dbReference type="Proteomes" id="UP001610411"/>
    </source>
</evidence>
<evidence type="ECO:0000313" key="2">
    <source>
        <dbReference type="EMBL" id="KAL2762668.1"/>
    </source>
</evidence>
<comment type="caution">
    <text evidence="2">The sequence shown here is derived from an EMBL/GenBank/DDBJ whole genome shotgun (WGS) entry which is preliminary data.</text>
</comment>
<dbReference type="AlphaFoldDB" id="A0ABD2D768"/>
<protein>
    <submittedName>
        <fullName evidence="2">Uncharacterized protein</fullName>
    </submittedName>
</protein>
<organism evidence="2 3">
    <name type="scientific">Daubentonia madagascariensis</name>
    <name type="common">Aye-aye</name>
    <name type="synonym">Sciurus madagascariensis</name>
    <dbReference type="NCBI Taxonomy" id="31869"/>
    <lineage>
        <taxon>Eukaryota</taxon>
        <taxon>Metazoa</taxon>
        <taxon>Chordata</taxon>
        <taxon>Craniata</taxon>
        <taxon>Vertebrata</taxon>
        <taxon>Euteleostomi</taxon>
        <taxon>Mammalia</taxon>
        <taxon>Eutheria</taxon>
        <taxon>Euarchontoglires</taxon>
        <taxon>Primates</taxon>
        <taxon>Strepsirrhini</taxon>
        <taxon>Chiromyiformes</taxon>
        <taxon>Daubentoniidae</taxon>
        <taxon>Daubentonia</taxon>
    </lineage>
</organism>
<name>A0ABD2D768_DAUMA</name>
<evidence type="ECO:0000256" key="1">
    <source>
        <dbReference type="SAM" id="SignalP"/>
    </source>
</evidence>
<gene>
    <name evidence="2" type="ORF">WCI35_031091</name>
</gene>
<feature type="signal peptide" evidence="1">
    <location>
        <begin position="1"/>
        <end position="29"/>
    </location>
</feature>
<dbReference type="EMBL" id="JBFSEQ010000013">
    <property type="protein sequence ID" value="KAL2762668.1"/>
    <property type="molecule type" value="Genomic_DNA"/>
</dbReference>
<accession>A0ABD2D768</accession>
<feature type="chain" id="PRO_5044811126" evidence="1">
    <location>
        <begin position="30"/>
        <end position="114"/>
    </location>
</feature>
<reference evidence="2 3" key="1">
    <citation type="journal article" date="2024" name="G3 (Bethesda)">
        <title>A hybrid genome assembly of the endangered aye-aye (Daubentonia madagascariensis).</title>
        <authorList>
            <person name="Versoza C.J."/>
            <person name="Pfeifer S.P."/>
        </authorList>
    </citation>
    <scope>NUCLEOTIDE SEQUENCE [LARGE SCALE GENOMIC DNA]</scope>
    <source>
        <strain evidence="2">6821</strain>
    </source>
</reference>
<sequence length="114" mass="13045">MDKVQSFFTFLFLFLVECPLHVCLPYADGFHPVGKIPVLPGNKQSQTPRKVTNQAEVLFGETHLFGIQGTSSRLAVIRSKIKKNVEKKNFREERKLLKEKIPKDTTPYAEVENL</sequence>
<proteinExistence type="predicted"/>
<keyword evidence="3" id="KW-1185">Reference proteome</keyword>
<dbReference type="PANTHER" id="PTHR38000:SF1">
    <property type="entry name" value="RIKEN CDNA 2900092C05 GENE"/>
    <property type="match status" value="1"/>
</dbReference>
<dbReference type="Proteomes" id="UP001610411">
    <property type="component" value="Unassembled WGS sequence"/>
</dbReference>